<dbReference type="GO" id="GO:0016787">
    <property type="term" value="F:hydrolase activity"/>
    <property type="evidence" value="ECO:0007669"/>
    <property type="project" value="UniProtKB-KW"/>
</dbReference>
<reference evidence="4" key="1">
    <citation type="submission" date="2020-12" db="EMBL/GenBank/DDBJ databases">
        <title>Genomic characterization of non-nitrogen-fixing Frankia strains.</title>
        <authorList>
            <person name="Carlos-Shanley C."/>
            <person name="Guerra T."/>
            <person name="Hahn D."/>
        </authorList>
    </citation>
    <scope>NUCLEOTIDE SEQUENCE</scope>
    <source>
        <strain evidence="4">CN6</strain>
    </source>
</reference>
<dbReference type="RefSeq" id="WP_203002217.1">
    <property type="nucleotide sequence ID" value="NZ_JADWYU010000246.1"/>
</dbReference>
<sequence>MRLARARMHDTNHVVLVRLEGDDAVVLAEESAHVAADVLREAVHSGIDLAGRGATRVAIDDLTLLAPVRHPGRILCAALNYGTHAAETGRRAPSEPTLFAKFSGSLVDPHGTVVVRDADLAGIDYEGELAVVIGRRARDVDERDALSHVLGYTIANDISARAQQRADRQWWRAKGSDGFCPLGPVIVTADELGDASGLTIRTTVNGTLRQDGMTTDLIFSVPSLLAFASRFVTLEPGDVLLTGTPSGVGVAMDPPCFLEHGDQVEVAVDGIGRLRSTIELR</sequence>
<comment type="caution">
    <text evidence="4">The sequence shown here is derived from an EMBL/GenBank/DDBJ whole genome shotgun (WGS) entry which is preliminary data.</text>
</comment>
<accession>A0A937RX52</accession>
<dbReference type="SUPFAM" id="SSF56529">
    <property type="entry name" value="FAH"/>
    <property type="match status" value="1"/>
</dbReference>
<keyword evidence="2" id="KW-0479">Metal-binding</keyword>
<protein>
    <submittedName>
        <fullName evidence="4">Fumarylacetoacetate hydrolase family protein</fullName>
    </submittedName>
</protein>
<dbReference type="InterPro" id="IPR011234">
    <property type="entry name" value="Fumarylacetoacetase-like_C"/>
</dbReference>
<proteinExistence type="inferred from homology"/>
<comment type="similarity">
    <text evidence="1">Belongs to the FAH family.</text>
</comment>
<dbReference type="InterPro" id="IPR051121">
    <property type="entry name" value="FAH"/>
</dbReference>
<evidence type="ECO:0000259" key="3">
    <source>
        <dbReference type="Pfam" id="PF01557"/>
    </source>
</evidence>
<dbReference type="GO" id="GO:0046872">
    <property type="term" value="F:metal ion binding"/>
    <property type="evidence" value="ECO:0007669"/>
    <property type="project" value="UniProtKB-KW"/>
</dbReference>
<name>A0A937RX52_9ACTN</name>
<dbReference type="Pfam" id="PF01557">
    <property type="entry name" value="FAA_hydrolase"/>
    <property type="match status" value="1"/>
</dbReference>
<dbReference type="FunFam" id="3.90.850.10:FF:000002">
    <property type="entry name" value="2-hydroxyhepta-2,4-diene-1,7-dioate isomerase"/>
    <property type="match status" value="1"/>
</dbReference>
<organism evidence="4 5">
    <name type="scientific">Frankia nepalensis</name>
    <dbReference type="NCBI Taxonomy" id="1836974"/>
    <lineage>
        <taxon>Bacteria</taxon>
        <taxon>Bacillati</taxon>
        <taxon>Actinomycetota</taxon>
        <taxon>Actinomycetes</taxon>
        <taxon>Frankiales</taxon>
        <taxon>Frankiaceae</taxon>
        <taxon>Frankia</taxon>
    </lineage>
</organism>
<dbReference type="PANTHER" id="PTHR42796:SF4">
    <property type="entry name" value="FUMARYLACETOACETATE HYDROLASE DOMAIN-CONTAINING PROTEIN 2A"/>
    <property type="match status" value="1"/>
</dbReference>
<evidence type="ECO:0000313" key="4">
    <source>
        <dbReference type="EMBL" id="MBL7633431.1"/>
    </source>
</evidence>
<dbReference type="Proteomes" id="UP000604475">
    <property type="component" value="Unassembled WGS sequence"/>
</dbReference>
<keyword evidence="5" id="KW-1185">Reference proteome</keyword>
<dbReference type="GO" id="GO:0019752">
    <property type="term" value="P:carboxylic acid metabolic process"/>
    <property type="evidence" value="ECO:0007669"/>
    <property type="project" value="UniProtKB-ARBA"/>
</dbReference>
<dbReference type="EMBL" id="JAEACQ010000382">
    <property type="protein sequence ID" value="MBL7633431.1"/>
    <property type="molecule type" value="Genomic_DNA"/>
</dbReference>
<dbReference type="Gene3D" id="3.90.850.10">
    <property type="entry name" value="Fumarylacetoacetase-like, C-terminal domain"/>
    <property type="match status" value="1"/>
</dbReference>
<evidence type="ECO:0000313" key="5">
    <source>
        <dbReference type="Proteomes" id="UP000604475"/>
    </source>
</evidence>
<evidence type="ECO:0000256" key="2">
    <source>
        <dbReference type="ARBA" id="ARBA00022723"/>
    </source>
</evidence>
<gene>
    <name evidence="4" type="ORF">I7412_41010</name>
</gene>
<keyword evidence="4" id="KW-0378">Hydrolase</keyword>
<dbReference type="PANTHER" id="PTHR42796">
    <property type="entry name" value="FUMARYLACETOACETATE HYDROLASE DOMAIN-CONTAINING PROTEIN 2A-RELATED"/>
    <property type="match status" value="1"/>
</dbReference>
<feature type="domain" description="Fumarylacetoacetase-like C-terminal" evidence="3">
    <location>
        <begin position="74"/>
        <end position="278"/>
    </location>
</feature>
<dbReference type="AlphaFoldDB" id="A0A937RX52"/>
<dbReference type="GO" id="GO:0016853">
    <property type="term" value="F:isomerase activity"/>
    <property type="evidence" value="ECO:0007669"/>
    <property type="project" value="UniProtKB-ARBA"/>
</dbReference>
<dbReference type="InterPro" id="IPR036663">
    <property type="entry name" value="Fumarylacetoacetase_C_sf"/>
</dbReference>
<evidence type="ECO:0000256" key="1">
    <source>
        <dbReference type="ARBA" id="ARBA00010211"/>
    </source>
</evidence>